<evidence type="ECO:0008006" key="4">
    <source>
        <dbReference type="Google" id="ProtNLM"/>
    </source>
</evidence>
<gene>
    <name evidence="2" type="ORF">GCM10023186_02830</name>
</gene>
<evidence type="ECO:0000313" key="3">
    <source>
        <dbReference type="Proteomes" id="UP001500454"/>
    </source>
</evidence>
<organism evidence="2 3">
    <name type="scientific">Hymenobacter koreensis</name>
    <dbReference type="NCBI Taxonomy" id="1084523"/>
    <lineage>
        <taxon>Bacteria</taxon>
        <taxon>Pseudomonadati</taxon>
        <taxon>Bacteroidota</taxon>
        <taxon>Cytophagia</taxon>
        <taxon>Cytophagales</taxon>
        <taxon>Hymenobacteraceae</taxon>
        <taxon>Hymenobacter</taxon>
    </lineage>
</organism>
<name>A0ABP8ITV5_9BACT</name>
<evidence type="ECO:0000313" key="2">
    <source>
        <dbReference type="EMBL" id="GAA4372883.1"/>
    </source>
</evidence>
<dbReference type="RefSeq" id="WP_345220695.1">
    <property type="nucleotide sequence ID" value="NZ_BAABHA010000001.1"/>
</dbReference>
<reference evidence="3" key="1">
    <citation type="journal article" date="2019" name="Int. J. Syst. Evol. Microbiol.">
        <title>The Global Catalogue of Microorganisms (GCM) 10K type strain sequencing project: providing services to taxonomists for standard genome sequencing and annotation.</title>
        <authorList>
            <consortium name="The Broad Institute Genomics Platform"/>
            <consortium name="The Broad Institute Genome Sequencing Center for Infectious Disease"/>
            <person name="Wu L."/>
            <person name="Ma J."/>
        </authorList>
    </citation>
    <scope>NUCLEOTIDE SEQUENCE [LARGE SCALE GENOMIC DNA]</scope>
    <source>
        <strain evidence="3">JCM 17924</strain>
    </source>
</reference>
<protein>
    <recommendedName>
        <fullName evidence="4">LysE family translocator</fullName>
    </recommendedName>
</protein>
<feature type="transmembrane region" description="Helical" evidence="1">
    <location>
        <begin position="162"/>
        <end position="178"/>
    </location>
</feature>
<dbReference type="Proteomes" id="UP001500454">
    <property type="component" value="Unassembled WGS sequence"/>
</dbReference>
<proteinExistence type="predicted"/>
<keyword evidence="1" id="KW-1133">Transmembrane helix</keyword>
<evidence type="ECO:0000256" key="1">
    <source>
        <dbReference type="SAM" id="Phobius"/>
    </source>
</evidence>
<keyword evidence="3" id="KW-1185">Reference proteome</keyword>
<feature type="transmembrane region" description="Helical" evidence="1">
    <location>
        <begin position="101"/>
        <end position="120"/>
    </location>
</feature>
<comment type="caution">
    <text evidence="2">The sequence shown here is derived from an EMBL/GenBank/DDBJ whole genome shotgun (WGS) entry which is preliminary data.</text>
</comment>
<feature type="transmembrane region" description="Helical" evidence="1">
    <location>
        <begin position="126"/>
        <end position="150"/>
    </location>
</feature>
<accession>A0ABP8ITV5</accession>
<dbReference type="EMBL" id="BAABHA010000001">
    <property type="protein sequence ID" value="GAA4372883.1"/>
    <property type="molecule type" value="Genomic_DNA"/>
</dbReference>
<sequence length="182" mass="20507">MPIPALSNTLITAPLRIIVAPVIRSTQVQRNMLRGLVLYSAGDTVAALLLNDFHWLRLLGVALLGGFLYAFEVPAFFNWIDRIVPESKSQASRWLRAALSQVYFNPIWILRHMVFLLVFTGQFEQIGWHLLPVAAKSFALNAPVSLVVNYFIQNHVSPQRRFLASSVYSGVMAVYYALSATW</sequence>
<keyword evidence="1" id="KW-0472">Membrane</keyword>
<feature type="transmembrane region" description="Helical" evidence="1">
    <location>
        <begin position="56"/>
        <end position="80"/>
    </location>
</feature>
<keyword evidence="1" id="KW-0812">Transmembrane</keyword>